<comment type="caution">
    <text evidence="1">The sequence shown here is derived from an EMBL/GenBank/DDBJ whole genome shotgun (WGS) entry which is preliminary data.</text>
</comment>
<protein>
    <submittedName>
        <fullName evidence="1">Uncharacterized protein</fullName>
    </submittedName>
</protein>
<accession>A0ABN2V0W4</accession>
<organism evidence="1 2">
    <name type="scientific">Catenulispora yoronensis</name>
    <dbReference type="NCBI Taxonomy" id="450799"/>
    <lineage>
        <taxon>Bacteria</taxon>
        <taxon>Bacillati</taxon>
        <taxon>Actinomycetota</taxon>
        <taxon>Actinomycetes</taxon>
        <taxon>Catenulisporales</taxon>
        <taxon>Catenulisporaceae</taxon>
        <taxon>Catenulispora</taxon>
    </lineage>
</organism>
<sequence length="75" mass="7465">MAGAAAAAEREAVDDAAAVTADTLSAPPTARAVSAAANVRARMCMLGLLSGTVARRTLLPGNPIGKRGGAIDWDC</sequence>
<name>A0ABN2V0W4_9ACTN</name>
<gene>
    <name evidence="1" type="ORF">GCM10009839_61930</name>
</gene>
<dbReference type="EMBL" id="BAAAQN010000044">
    <property type="protein sequence ID" value="GAA2048106.1"/>
    <property type="molecule type" value="Genomic_DNA"/>
</dbReference>
<reference evidence="1 2" key="1">
    <citation type="journal article" date="2019" name="Int. J. Syst. Evol. Microbiol.">
        <title>The Global Catalogue of Microorganisms (GCM) 10K type strain sequencing project: providing services to taxonomists for standard genome sequencing and annotation.</title>
        <authorList>
            <consortium name="The Broad Institute Genomics Platform"/>
            <consortium name="The Broad Institute Genome Sequencing Center for Infectious Disease"/>
            <person name="Wu L."/>
            <person name="Ma J."/>
        </authorList>
    </citation>
    <scope>NUCLEOTIDE SEQUENCE [LARGE SCALE GENOMIC DNA]</scope>
    <source>
        <strain evidence="1 2">JCM 16014</strain>
    </source>
</reference>
<evidence type="ECO:0000313" key="1">
    <source>
        <dbReference type="EMBL" id="GAA2048106.1"/>
    </source>
</evidence>
<keyword evidence="2" id="KW-1185">Reference proteome</keyword>
<proteinExistence type="predicted"/>
<evidence type="ECO:0000313" key="2">
    <source>
        <dbReference type="Proteomes" id="UP001500751"/>
    </source>
</evidence>
<dbReference type="Proteomes" id="UP001500751">
    <property type="component" value="Unassembled WGS sequence"/>
</dbReference>